<keyword evidence="5" id="KW-0472">Membrane</keyword>
<name>A0A143DBK8_9PROT</name>
<comment type="function">
    <text evidence="6">HflC and HflK could encode or regulate a protease.</text>
</comment>
<feature type="compositionally biased region" description="Gly residues" evidence="8">
    <location>
        <begin position="8"/>
        <end position="23"/>
    </location>
</feature>
<evidence type="ECO:0000256" key="7">
    <source>
        <dbReference type="SAM" id="Coils"/>
    </source>
</evidence>
<dbReference type="InterPro" id="IPR036013">
    <property type="entry name" value="Band_7/SPFH_dom_sf"/>
</dbReference>
<protein>
    <recommendedName>
        <fullName evidence="6">Protein HflK</fullName>
    </recommendedName>
</protein>
<keyword evidence="4" id="KW-1133">Transmembrane helix</keyword>
<evidence type="ECO:0000256" key="1">
    <source>
        <dbReference type="ARBA" id="ARBA00004167"/>
    </source>
</evidence>
<evidence type="ECO:0000313" key="10">
    <source>
        <dbReference type="EMBL" id="AMW34105.1"/>
    </source>
</evidence>
<gene>
    <name evidence="10" type="ORF">AY555_01750</name>
</gene>
<evidence type="ECO:0000256" key="5">
    <source>
        <dbReference type="ARBA" id="ARBA00023136"/>
    </source>
</evidence>
<evidence type="ECO:0000256" key="4">
    <source>
        <dbReference type="ARBA" id="ARBA00022989"/>
    </source>
</evidence>
<evidence type="ECO:0000256" key="8">
    <source>
        <dbReference type="SAM" id="MobiDB-lite"/>
    </source>
</evidence>
<dbReference type="CDD" id="cd03404">
    <property type="entry name" value="SPFH_HflK"/>
    <property type="match status" value="1"/>
</dbReference>
<feature type="compositionally biased region" description="Low complexity" evidence="8">
    <location>
        <begin position="24"/>
        <end position="37"/>
    </location>
</feature>
<dbReference type="GO" id="GO:0016020">
    <property type="term" value="C:membrane"/>
    <property type="evidence" value="ECO:0007669"/>
    <property type="project" value="UniProtKB-SubCell"/>
</dbReference>
<accession>A0A143DBK8</accession>
<organism evidence="10 11">
    <name type="scientific">Haematospirillum jordaniae</name>
    <dbReference type="NCBI Taxonomy" id="1549855"/>
    <lineage>
        <taxon>Bacteria</taxon>
        <taxon>Pseudomonadati</taxon>
        <taxon>Pseudomonadota</taxon>
        <taxon>Alphaproteobacteria</taxon>
        <taxon>Rhodospirillales</taxon>
        <taxon>Novispirillaceae</taxon>
        <taxon>Haematospirillum</taxon>
    </lineage>
</organism>
<keyword evidence="7" id="KW-0175">Coiled coil</keyword>
<dbReference type="InterPro" id="IPR001107">
    <property type="entry name" value="Band_7"/>
</dbReference>
<dbReference type="SMART" id="SM00244">
    <property type="entry name" value="PHB"/>
    <property type="match status" value="1"/>
</dbReference>
<dbReference type="STRING" id="1549855.AY555_01750"/>
<evidence type="ECO:0000256" key="6">
    <source>
        <dbReference type="RuleBase" id="RU364113"/>
    </source>
</evidence>
<dbReference type="Proteomes" id="UP000076066">
    <property type="component" value="Chromosome"/>
</dbReference>
<dbReference type="KEGG" id="hjo:AY555_01750"/>
<comment type="similarity">
    <text evidence="2 6">Belongs to the band 7/mec-2 family. HflK subfamily.</text>
</comment>
<dbReference type="Gene3D" id="3.30.479.30">
    <property type="entry name" value="Band 7 domain"/>
    <property type="match status" value="1"/>
</dbReference>
<evidence type="ECO:0000313" key="11">
    <source>
        <dbReference type="Proteomes" id="UP000076066"/>
    </source>
</evidence>
<proteinExistence type="inferred from homology"/>
<evidence type="ECO:0000256" key="3">
    <source>
        <dbReference type="ARBA" id="ARBA00022692"/>
    </source>
</evidence>
<dbReference type="PANTHER" id="PTHR43327:SF2">
    <property type="entry name" value="MODULATOR OF FTSH PROTEASE HFLK"/>
    <property type="match status" value="1"/>
</dbReference>
<feature type="coiled-coil region" evidence="7">
    <location>
        <begin position="254"/>
        <end position="303"/>
    </location>
</feature>
<dbReference type="InterPro" id="IPR010201">
    <property type="entry name" value="HflK"/>
</dbReference>
<evidence type="ECO:0000259" key="9">
    <source>
        <dbReference type="SMART" id="SM00244"/>
    </source>
</evidence>
<dbReference type="GeneID" id="53315879"/>
<keyword evidence="11" id="KW-1185">Reference proteome</keyword>
<dbReference type="OrthoDB" id="9779595at2"/>
<keyword evidence="3" id="KW-0812">Transmembrane</keyword>
<feature type="domain" description="Band 7" evidence="9">
    <location>
        <begin position="78"/>
        <end position="262"/>
    </location>
</feature>
<dbReference type="SUPFAM" id="SSF117892">
    <property type="entry name" value="Band 7/SPFH domain"/>
    <property type="match status" value="1"/>
</dbReference>
<feature type="region of interest" description="Disordered" evidence="8">
    <location>
        <begin position="1"/>
        <end position="41"/>
    </location>
</feature>
<evidence type="ECO:0000256" key="2">
    <source>
        <dbReference type="ARBA" id="ARBA00006971"/>
    </source>
</evidence>
<comment type="subcellular location">
    <subcellularLocation>
        <location evidence="1">Membrane</location>
        <topology evidence="1">Single-pass membrane protein</topology>
    </subcellularLocation>
</comment>
<comment type="subunit">
    <text evidence="6">HflC and HflK may interact to form a multimeric complex.</text>
</comment>
<sequence>MASNNQGGPWGGSGPGGGNGGNNPWGRRGPRGGNQPPDIDDLLRQGQDHLRRMLPGGFGSGRGTVLVVLAVLAAWMLTGLYRVNPDEQGVELLFGRYVKTTGPGLNYWFPAPLGEVVTPRVTETRQISIGSRESARSILAPRDTARGELAAATSQMLTGDQNIIDLDFIVQWRIREAGEFLFNIRDPEQTVRAAAESAMREVVGQTPLETAMTTGRAEIQSRSRELLQSILDSYHAGITILDVKLQKADPPQDVIDAFNDVQRARQDKERLQNEAQAYKNDIIPRAKGEAERMQQEASAYRDRVVKDAEGESARFLSVYETYRNARTVTTERLYLEAMQDVLKNSDKILLGHGNAAGSGVVPYLPLPELKRTERAAGQEKAR</sequence>
<dbReference type="RefSeq" id="WP_066132622.1">
    <property type="nucleotide sequence ID" value="NZ_CP014525.1"/>
</dbReference>
<dbReference type="InterPro" id="IPR050710">
    <property type="entry name" value="Band7/mec-2_domain"/>
</dbReference>
<dbReference type="Pfam" id="PF01145">
    <property type="entry name" value="Band_7"/>
    <property type="match status" value="1"/>
</dbReference>
<dbReference type="NCBIfam" id="TIGR01933">
    <property type="entry name" value="hflK"/>
    <property type="match status" value="1"/>
</dbReference>
<reference evidence="10 11" key="1">
    <citation type="submission" date="2016-02" db="EMBL/GenBank/DDBJ databases">
        <title>Complete Genome of H5569, the type strain of the newly described species Haematospirillium jordaniae.</title>
        <authorList>
            <person name="Nicholson A.C."/>
            <person name="Humrighouse B.W."/>
            <person name="Loparov V."/>
            <person name="McQuiston J.R."/>
        </authorList>
    </citation>
    <scope>NUCLEOTIDE SEQUENCE [LARGE SCALE GENOMIC DNA]</scope>
    <source>
        <strain evidence="10 11">H5569</strain>
    </source>
</reference>
<dbReference type="AlphaFoldDB" id="A0A143DBK8"/>
<dbReference type="PANTHER" id="PTHR43327">
    <property type="entry name" value="STOMATIN-LIKE PROTEIN 2, MITOCHONDRIAL"/>
    <property type="match status" value="1"/>
</dbReference>
<dbReference type="EMBL" id="CP014525">
    <property type="protein sequence ID" value="AMW34105.1"/>
    <property type="molecule type" value="Genomic_DNA"/>
</dbReference>